<keyword evidence="3" id="KW-0964">Secreted</keyword>
<feature type="transmembrane region" description="Helical" evidence="5">
    <location>
        <begin position="21"/>
        <end position="41"/>
    </location>
</feature>
<reference evidence="8" key="1">
    <citation type="submission" date="2025-08" db="UniProtKB">
        <authorList>
            <consortium name="RefSeq"/>
        </authorList>
    </citation>
    <scope>IDENTIFICATION</scope>
    <source>
        <tissue evidence="8">Tentacle</tissue>
    </source>
</reference>
<sequence length="405" mass="45731">MRPNFLQFIRPLLFKRQRKKLVLFIFLVAAFIFRLTCWKAVEWLFQVPHILTADEIGLSKCPACFGVNTSLCQSILDGEITVKTNGFWTNEYTKGVMYGRWKNMEVVVKYLASTSEIAEFDRHICTSAGMNSKLSCDLKSNVWSSFLANETSVKKMLYDGMDCTFHRLLQKIIGTYSKSEKGLTGEEKLYLSTALHLNQEVILLQVFPKKDGWPFPTFYGACGRVIVVENVGKNLKSLDKKPWPVRAKIALNLIKLALKLGSGEVEDWVLYLGDPLAENFGVNEKGDVVLLDMEHILVADRRQMTKKMNGATCPDNCPSNKPECLQYSPSDLCNGICRDHNLYALCQGVLADMKGRQGLLHSAPGKKLRVKLNQLLQDCVSGENGRREDVMSKIAKNLENQIFVN</sequence>
<proteinExistence type="inferred from homology"/>
<keyword evidence="5" id="KW-1133">Transmembrane helix</keyword>
<dbReference type="Proteomes" id="UP000515163">
    <property type="component" value="Unplaced"/>
</dbReference>
<dbReference type="GO" id="GO:0005576">
    <property type="term" value="C:extracellular region"/>
    <property type="evidence" value="ECO:0007669"/>
    <property type="project" value="UniProtKB-SubCell"/>
</dbReference>
<dbReference type="KEGG" id="aten:116297963"/>
<dbReference type="PANTHER" id="PTHR32073">
    <property type="entry name" value="GH11358P"/>
    <property type="match status" value="1"/>
</dbReference>
<name>A0A6P8I2U6_ACTTE</name>
<evidence type="ECO:0000256" key="4">
    <source>
        <dbReference type="ARBA" id="ARBA00022729"/>
    </source>
</evidence>
<comment type="similarity">
    <text evidence="2">Belongs to the DIPK family.</text>
</comment>
<dbReference type="OrthoDB" id="10035316at2759"/>
<dbReference type="GeneID" id="116297963"/>
<dbReference type="InterPro" id="IPR020519">
    <property type="entry name" value="DIPK2A/B"/>
</dbReference>
<comment type="subcellular location">
    <subcellularLocation>
        <location evidence="1">Secreted</location>
    </subcellularLocation>
</comment>
<evidence type="ECO:0000256" key="1">
    <source>
        <dbReference type="ARBA" id="ARBA00004613"/>
    </source>
</evidence>
<feature type="domain" description="FAM69 protein-kinase" evidence="6">
    <location>
        <begin position="195"/>
        <end position="380"/>
    </location>
</feature>
<keyword evidence="4" id="KW-0732">Signal</keyword>
<dbReference type="FunCoup" id="A0A6P8I2U6">
    <property type="interactions" value="354"/>
</dbReference>
<keyword evidence="5" id="KW-0472">Membrane</keyword>
<dbReference type="InParanoid" id="A0A6P8I2U6"/>
<evidence type="ECO:0000313" key="7">
    <source>
        <dbReference type="Proteomes" id="UP000515163"/>
    </source>
</evidence>
<dbReference type="PANTHER" id="PTHR32073:SF7">
    <property type="entry name" value="GH11358P"/>
    <property type="match status" value="1"/>
</dbReference>
<evidence type="ECO:0000259" key="6">
    <source>
        <dbReference type="Pfam" id="PF12260"/>
    </source>
</evidence>
<dbReference type="InterPro" id="IPR022049">
    <property type="entry name" value="FAM69_kinase_dom"/>
</dbReference>
<evidence type="ECO:0000256" key="5">
    <source>
        <dbReference type="SAM" id="Phobius"/>
    </source>
</evidence>
<dbReference type="Pfam" id="PF12260">
    <property type="entry name" value="PIP49_C"/>
    <property type="match status" value="1"/>
</dbReference>
<dbReference type="AlphaFoldDB" id="A0A6P8I2U6"/>
<dbReference type="RefSeq" id="XP_031562143.1">
    <property type="nucleotide sequence ID" value="XM_031706283.1"/>
</dbReference>
<organism evidence="7 8">
    <name type="scientific">Actinia tenebrosa</name>
    <name type="common">Australian red waratah sea anemone</name>
    <dbReference type="NCBI Taxonomy" id="6105"/>
    <lineage>
        <taxon>Eukaryota</taxon>
        <taxon>Metazoa</taxon>
        <taxon>Cnidaria</taxon>
        <taxon>Anthozoa</taxon>
        <taxon>Hexacorallia</taxon>
        <taxon>Actiniaria</taxon>
        <taxon>Actiniidae</taxon>
        <taxon>Actinia</taxon>
    </lineage>
</organism>
<gene>
    <name evidence="8" type="primary">LOC116297963</name>
</gene>
<accession>A0A6P8I2U6</accession>
<evidence type="ECO:0000256" key="2">
    <source>
        <dbReference type="ARBA" id="ARBA00006338"/>
    </source>
</evidence>
<keyword evidence="7" id="KW-1185">Reference proteome</keyword>
<evidence type="ECO:0000313" key="8">
    <source>
        <dbReference type="RefSeq" id="XP_031562143.1"/>
    </source>
</evidence>
<keyword evidence="5" id="KW-0812">Transmembrane</keyword>
<evidence type="ECO:0000256" key="3">
    <source>
        <dbReference type="ARBA" id="ARBA00022525"/>
    </source>
</evidence>
<protein>
    <submittedName>
        <fullName evidence="8">Divergent protein kinase domain 2A-like</fullName>
    </submittedName>
</protein>